<dbReference type="EMBL" id="RBNI01005780">
    <property type="protein sequence ID" value="RUP46482.1"/>
    <property type="molecule type" value="Genomic_DNA"/>
</dbReference>
<dbReference type="OrthoDB" id="206201at2759"/>
<dbReference type="InterPro" id="IPR036852">
    <property type="entry name" value="Peptidase_S8/S53_dom_sf"/>
</dbReference>
<name>A0A433D6I6_9FUNG</name>
<dbReference type="GO" id="GO:0006508">
    <property type="term" value="P:proteolysis"/>
    <property type="evidence" value="ECO:0007669"/>
    <property type="project" value="InterPro"/>
</dbReference>
<dbReference type="AlphaFoldDB" id="A0A433D6I6"/>
<protein>
    <recommendedName>
        <fullName evidence="4">Peptidase S8/S53 domain-containing protein</fullName>
    </recommendedName>
</protein>
<evidence type="ECO:0000313" key="2">
    <source>
        <dbReference type="EMBL" id="RUP46482.1"/>
    </source>
</evidence>
<keyword evidence="3" id="KW-1185">Reference proteome</keyword>
<dbReference type="Gene3D" id="3.40.50.200">
    <property type="entry name" value="Peptidase S8/S53 domain"/>
    <property type="match status" value="1"/>
</dbReference>
<dbReference type="Proteomes" id="UP000268093">
    <property type="component" value="Unassembled WGS sequence"/>
</dbReference>
<accession>A0A433D6I6</accession>
<comment type="similarity">
    <text evidence="1">Belongs to the peptidase S8 family.</text>
</comment>
<gene>
    <name evidence="2" type="ORF">BC936DRAFT_146905</name>
</gene>
<evidence type="ECO:0008006" key="4">
    <source>
        <dbReference type="Google" id="ProtNLM"/>
    </source>
</evidence>
<proteinExistence type="inferred from homology"/>
<evidence type="ECO:0000313" key="3">
    <source>
        <dbReference type="Proteomes" id="UP000268093"/>
    </source>
</evidence>
<reference evidence="2 3" key="1">
    <citation type="journal article" date="2018" name="New Phytol.">
        <title>Phylogenomics of Endogonaceae and evolution of mycorrhizas within Mucoromycota.</title>
        <authorList>
            <person name="Chang Y."/>
            <person name="Desiro A."/>
            <person name="Na H."/>
            <person name="Sandor L."/>
            <person name="Lipzen A."/>
            <person name="Clum A."/>
            <person name="Barry K."/>
            <person name="Grigoriev I.V."/>
            <person name="Martin F.M."/>
            <person name="Stajich J.E."/>
            <person name="Smith M.E."/>
            <person name="Bonito G."/>
            <person name="Spatafora J.W."/>
        </authorList>
    </citation>
    <scope>NUCLEOTIDE SEQUENCE [LARGE SCALE GENOMIC DNA]</scope>
    <source>
        <strain evidence="2 3">GMNB39</strain>
    </source>
</reference>
<evidence type="ECO:0000256" key="1">
    <source>
        <dbReference type="PROSITE-ProRule" id="PRU01240"/>
    </source>
</evidence>
<comment type="caution">
    <text evidence="1">Lacks conserved residue(s) required for the propagation of feature annotation.</text>
</comment>
<dbReference type="GO" id="GO:0004252">
    <property type="term" value="F:serine-type endopeptidase activity"/>
    <property type="evidence" value="ECO:0007669"/>
    <property type="project" value="InterPro"/>
</dbReference>
<organism evidence="2 3">
    <name type="scientific">Jimgerdemannia flammicorona</name>
    <dbReference type="NCBI Taxonomy" id="994334"/>
    <lineage>
        <taxon>Eukaryota</taxon>
        <taxon>Fungi</taxon>
        <taxon>Fungi incertae sedis</taxon>
        <taxon>Mucoromycota</taxon>
        <taxon>Mucoromycotina</taxon>
        <taxon>Endogonomycetes</taxon>
        <taxon>Endogonales</taxon>
        <taxon>Endogonaceae</taxon>
        <taxon>Jimgerdemannia</taxon>
    </lineage>
</organism>
<sequence>MISVVVLVSQNIDCNGHGTHISGTIAVTTYGVAKANIVGVKRFPKMPSRESPVCIGRILCLNWDLGILC</sequence>
<dbReference type="PROSITE" id="PS51892">
    <property type="entry name" value="SUBTILASE"/>
    <property type="match status" value="1"/>
</dbReference>
<comment type="caution">
    <text evidence="2">The sequence shown here is derived from an EMBL/GenBank/DDBJ whole genome shotgun (WGS) entry which is preliminary data.</text>
</comment>
<dbReference type="SUPFAM" id="SSF52743">
    <property type="entry name" value="Subtilisin-like"/>
    <property type="match status" value="1"/>
</dbReference>